<dbReference type="GO" id="GO:0050528">
    <property type="term" value="F:acyloxyacyl hydrolase activity"/>
    <property type="evidence" value="ECO:0007669"/>
    <property type="project" value="InterPro"/>
</dbReference>
<name>A0A815BIA1_9BILA</name>
<gene>
    <name evidence="1" type="ORF">GPM918_LOCUS27122</name>
    <name evidence="2" type="ORF">SRO942_LOCUS27397</name>
</gene>
<dbReference type="EMBL" id="CAJNOQ010011252">
    <property type="protein sequence ID" value="CAF1271907.1"/>
    <property type="molecule type" value="Genomic_DNA"/>
</dbReference>
<dbReference type="Proteomes" id="UP000663829">
    <property type="component" value="Unassembled WGS sequence"/>
</dbReference>
<dbReference type="EMBL" id="CAJOBC010023893">
    <property type="protein sequence ID" value="CAF4060772.1"/>
    <property type="molecule type" value="Genomic_DNA"/>
</dbReference>
<dbReference type="Pfam" id="PF00657">
    <property type="entry name" value="Lipase_GDSL"/>
    <property type="match status" value="1"/>
</dbReference>
<keyword evidence="3" id="KW-1185">Reference proteome</keyword>
<evidence type="ECO:0000313" key="1">
    <source>
        <dbReference type="EMBL" id="CAF1271907.1"/>
    </source>
</evidence>
<dbReference type="PANTHER" id="PTHR15010">
    <property type="entry name" value="ACYLOXYACYL HYDROLASE"/>
    <property type="match status" value="1"/>
</dbReference>
<dbReference type="Proteomes" id="UP000681722">
    <property type="component" value="Unassembled WGS sequence"/>
</dbReference>
<accession>A0A815BIA1</accession>
<dbReference type="GO" id="GO:0005509">
    <property type="term" value="F:calcium ion binding"/>
    <property type="evidence" value="ECO:0007669"/>
    <property type="project" value="TreeGrafter"/>
</dbReference>
<dbReference type="GO" id="GO:0009104">
    <property type="term" value="P:lipopolysaccharide catabolic process"/>
    <property type="evidence" value="ECO:0007669"/>
    <property type="project" value="TreeGrafter"/>
</dbReference>
<reference evidence="1" key="1">
    <citation type="submission" date="2021-02" db="EMBL/GenBank/DDBJ databases">
        <authorList>
            <person name="Nowell W R."/>
        </authorList>
    </citation>
    <scope>NUCLEOTIDE SEQUENCE</scope>
</reference>
<dbReference type="InterPro" id="IPR001087">
    <property type="entry name" value="GDSL"/>
</dbReference>
<dbReference type="InterPro" id="IPR039676">
    <property type="entry name" value="AOAH"/>
</dbReference>
<comment type="caution">
    <text evidence="1">The sequence shown here is derived from an EMBL/GenBank/DDBJ whole genome shotgun (WGS) entry which is preliminary data.</text>
</comment>
<evidence type="ECO:0000313" key="2">
    <source>
        <dbReference type="EMBL" id="CAF4060772.1"/>
    </source>
</evidence>
<organism evidence="1 3">
    <name type="scientific">Didymodactylos carnosus</name>
    <dbReference type="NCBI Taxonomy" id="1234261"/>
    <lineage>
        <taxon>Eukaryota</taxon>
        <taxon>Metazoa</taxon>
        <taxon>Spiralia</taxon>
        <taxon>Gnathifera</taxon>
        <taxon>Rotifera</taxon>
        <taxon>Eurotatoria</taxon>
        <taxon>Bdelloidea</taxon>
        <taxon>Philodinida</taxon>
        <taxon>Philodinidae</taxon>
        <taxon>Didymodactylos</taxon>
    </lineage>
</organism>
<dbReference type="AlphaFoldDB" id="A0A815BIA1"/>
<dbReference type="PANTHER" id="PTHR15010:SF0">
    <property type="entry name" value="ACYLOXYACYL HYDROLASE"/>
    <property type="match status" value="1"/>
</dbReference>
<proteinExistence type="predicted"/>
<evidence type="ECO:0000313" key="3">
    <source>
        <dbReference type="Proteomes" id="UP000663829"/>
    </source>
</evidence>
<sequence>MNEIIKSLSRDQTNDFPLLVRYSLVDNDVCNGNQDTIDHMTTSDEMKANVLKTLANSDTKLPKGSHDRIHPFGRVGYPVTYREIYEYLSCLEISPCNDWLSSNSTLRDLTTQRAVELSEAVKEATMTYRAQNFDTDYMDFPFQVIFDEWKSQGGESWQLIETVDGFHINQYGHATVSDVF</sequence>
<dbReference type="OrthoDB" id="14839at2759"/>
<protein>
    <submittedName>
        <fullName evidence="1">Uncharacterized protein</fullName>
    </submittedName>
</protein>